<dbReference type="Pfam" id="PF23559">
    <property type="entry name" value="WHD_DRP"/>
    <property type="match status" value="1"/>
</dbReference>
<dbReference type="Gene3D" id="1.20.5.4130">
    <property type="match status" value="1"/>
</dbReference>
<reference evidence="11" key="1">
    <citation type="submission" date="2025-08" db="UniProtKB">
        <authorList>
            <consortium name="RefSeq"/>
        </authorList>
    </citation>
    <scope>IDENTIFICATION</scope>
</reference>
<dbReference type="InterPro" id="IPR038005">
    <property type="entry name" value="RX-like_CC"/>
</dbReference>
<evidence type="ECO:0000256" key="3">
    <source>
        <dbReference type="ARBA" id="ARBA00022821"/>
    </source>
</evidence>
<dbReference type="GO" id="GO:0006952">
    <property type="term" value="P:defense response"/>
    <property type="evidence" value="ECO:0007669"/>
    <property type="project" value="UniProtKB-KW"/>
</dbReference>
<evidence type="ECO:0000256" key="1">
    <source>
        <dbReference type="ARBA" id="ARBA00022737"/>
    </source>
</evidence>
<keyword evidence="10" id="KW-1185">Reference proteome</keyword>
<dbReference type="GO" id="GO:0051707">
    <property type="term" value="P:response to other organism"/>
    <property type="evidence" value="ECO:0007669"/>
    <property type="project" value="UniProtKB-ARBA"/>
</dbReference>
<dbReference type="InterPro" id="IPR058922">
    <property type="entry name" value="WHD_DRP"/>
</dbReference>
<proteinExistence type="predicted"/>
<keyword evidence="2" id="KW-0547">Nucleotide-binding</keyword>
<feature type="domain" description="Disease resistance protein winged helix" evidence="8">
    <location>
        <begin position="443"/>
        <end position="510"/>
    </location>
</feature>
<dbReference type="KEGG" id="pavi:110749876"/>
<dbReference type="Gene3D" id="1.10.8.430">
    <property type="entry name" value="Helical domain of apoptotic protease-activating factors"/>
    <property type="match status" value="1"/>
</dbReference>
<feature type="domain" description="Disease resistance N-terminal" evidence="7">
    <location>
        <begin position="11"/>
        <end position="97"/>
    </location>
</feature>
<dbReference type="CDD" id="cd14798">
    <property type="entry name" value="RX-CC_like"/>
    <property type="match status" value="1"/>
</dbReference>
<dbReference type="GeneID" id="110749876"/>
<dbReference type="Gene3D" id="3.80.10.10">
    <property type="entry name" value="Ribonuclease Inhibitor"/>
    <property type="match status" value="2"/>
</dbReference>
<evidence type="ECO:0000259" key="8">
    <source>
        <dbReference type="Pfam" id="PF23559"/>
    </source>
</evidence>
<accession>A0A6P5RRT7</accession>
<dbReference type="InterPro" id="IPR032675">
    <property type="entry name" value="LRR_dom_sf"/>
</dbReference>
<protein>
    <submittedName>
        <fullName evidence="11">Disease resistance protein RGA4</fullName>
    </submittedName>
</protein>
<feature type="domain" description="Disease resistance R13L4/SHOC-2-like LRR" evidence="9">
    <location>
        <begin position="554"/>
        <end position="704"/>
    </location>
</feature>
<keyword evidence="1" id="KW-0677">Repeat</keyword>
<feature type="domain" description="NB-ARC" evidence="6">
    <location>
        <begin position="169"/>
        <end position="350"/>
    </location>
</feature>
<keyword evidence="4" id="KW-0067">ATP-binding</keyword>
<dbReference type="GO" id="GO:0043531">
    <property type="term" value="F:ADP binding"/>
    <property type="evidence" value="ECO:0007669"/>
    <property type="project" value="InterPro"/>
</dbReference>
<dbReference type="Pfam" id="PF23598">
    <property type="entry name" value="LRR_14"/>
    <property type="match status" value="1"/>
</dbReference>
<dbReference type="InterPro" id="IPR002182">
    <property type="entry name" value="NB-ARC"/>
</dbReference>
<feature type="coiled-coil region" evidence="5">
    <location>
        <begin position="115"/>
        <end position="142"/>
    </location>
</feature>
<dbReference type="SUPFAM" id="SSF52540">
    <property type="entry name" value="P-loop containing nucleoside triphosphate hydrolases"/>
    <property type="match status" value="1"/>
</dbReference>
<dbReference type="InterPro" id="IPR055414">
    <property type="entry name" value="LRR_R13L4/SHOC2-like"/>
</dbReference>
<evidence type="ECO:0000259" key="7">
    <source>
        <dbReference type="Pfam" id="PF18052"/>
    </source>
</evidence>
<evidence type="ECO:0000313" key="10">
    <source>
        <dbReference type="Proteomes" id="UP000515124"/>
    </source>
</evidence>
<dbReference type="InterPro" id="IPR042197">
    <property type="entry name" value="Apaf_helical"/>
</dbReference>
<dbReference type="InterPro" id="IPR027417">
    <property type="entry name" value="P-loop_NTPase"/>
</dbReference>
<dbReference type="PANTHER" id="PTHR36766:SF61">
    <property type="entry name" value="NB-ARC DOMAIN DISEASE RESISTANCE PROTEIN"/>
    <property type="match status" value="1"/>
</dbReference>
<dbReference type="Proteomes" id="UP000515124">
    <property type="component" value="Unplaced"/>
</dbReference>
<sequence>MADLAFPLATKLIEKLGSITSEQICLAWGVKADLKRLQRTMSTIKDVLLDAEQKQEHNQQIRSWLRQLKDVFLDAEDLLDEFECEALRREVVETFHGTTRKVRRFFSRSNPTGFRFRVGNEIKEIRERLDELKSNKAIFDSLTNIDHHGGGGDHHERPFVPASKVIGREYEKEKIVNLLMQQGDDDQSGNCNNKVSVIPIVGIGGLGKTTLAKWVYDDKRVVGHFELRMWATVPVDFELTRLTRLILGSALDTEISDKLTLDQLQGRLREALKDKKFLLVLDDVWNHDALKWSQLRDLVTEGAESGSKILVTTRSTAVAKIMGTIPANINLEFLSDNDSLSLFVECAFKEGHDKQYPSLFKMGEDIVRKCGGVPLAVKTLGSQLYSKTDEREWKLVRDSEIWELKQEDDGHILPALRLSYTRLPPHLRQCLAYCSYLRKDMKFKYNSFSLIGYWRAHGILDQSRDHGNMELEDIGELYFKDLWARSFFQNVIDFDIYYKFDMHDLIQDLVQSVAQGECFTVKSANTKEISENVRHLKFLEAGQNVLTTLQKLNKVRTITANETKIDESFMCTCLSRFKYLRVLQLPASSLQVLPSSIGSLKHLRYLDLRYNEAITKLPNAICGLQSLQTLNLVACVNLEELPRDISKLICLTSFWLTTKQTSFAENGVGCLKSLRFLCIYGCSNLTSLPRETSYLASLRTLYIAQCKQLDLGNVNYQGTPLRLQKLFIRNVPLMVALPEWFEGAANTLQFLCINKCENLEALPEWFASFTSLTKLVLYSCQKLSSLPEGMGSLTSLRELVIHDCSDLERRCQRDIGEDWPKISHVPHVSCHSVSHPGIGSAVARYCPLWAPLSALTVLFLGAHEQLPSGSPILGLL</sequence>
<gene>
    <name evidence="11" type="primary">LOC110749876</name>
</gene>
<evidence type="ECO:0000259" key="9">
    <source>
        <dbReference type="Pfam" id="PF23598"/>
    </source>
</evidence>
<dbReference type="Pfam" id="PF00931">
    <property type="entry name" value="NB-ARC"/>
    <property type="match status" value="1"/>
</dbReference>
<dbReference type="InterPro" id="IPR041118">
    <property type="entry name" value="Rx_N"/>
</dbReference>
<evidence type="ECO:0000256" key="4">
    <source>
        <dbReference type="ARBA" id="ARBA00022840"/>
    </source>
</evidence>
<keyword evidence="5" id="KW-0175">Coiled coil</keyword>
<dbReference type="RefSeq" id="XP_021805769.1">
    <property type="nucleotide sequence ID" value="XM_021950077.1"/>
</dbReference>
<dbReference type="GO" id="GO:0005524">
    <property type="term" value="F:ATP binding"/>
    <property type="evidence" value="ECO:0007669"/>
    <property type="project" value="UniProtKB-KW"/>
</dbReference>
<dbReference type="Gene3D" id="3.40.50.300">
    <property type="entry name" value="P-loop containing nucleotide triphosphate hydrolases"/>
    <property type="match status" value="1"/>
</dbReference>
<dbReference type="AlphaFoldDB" id="A0A6P5RRT7"/>
<dbReference type="SUPFAM" id="SSF52058">
    <property type="entry name" value="L domain-like"/>
    <property type="match status" value="1"/>
</dbReference>
<keyword evidence="3" id="KW-0611">Plant defense</keyword>
<dbReference type="PANTHER" id="PTHR36766">
    <property type="entry name" value="PLANT BROAD-SPECTRUM MILDEW RESISTANCE PROTEIN RPW8"/>
    <property type="match status" value="1"/>
</dbReference>
<dbReference type="Pfam" id="PF18052">
    <property type="entry name" value="Rx_N"/>
    <property type="match status" value="1"/>
</dbReference>
<organism evidence="10 11">
    <name type="scientific">Prunus avium</name>
    <name type="common">Cherry</name>
    <name type="synonym">Cerasus avium</name>
    <dbReference type="NCBI Taxonomy" id="42229"/>
    <lineage>
        <taxon>Eukaryota</taxon>
        <taxon>Viridiplantae</taxon>
        <taxon>Streptophyta</taxon>
        <taxon>Embryophyta</taxon>
        <taxon>Tracheophyta</taxon>
        <taxon>Spermatophyta</taxon>
        <taxon>Magnoliopsida</taxon>
        <taxon>eudicotyledons</taxon>
        <taxon>Gunneridae</taxon>
        <taxon>Pentapetalae</taxon>
        <taxon>rosids</taxon>
        <taxon>fabids</taxon>
        <taxon>Rosales</taxon>
        <taxon>Rosaceae</taxon>
        <taxon>Amygdaloideae</taxon>
        <taxon>Amygdaleae</taxon>
        <taxon>Prunus</taxon>
    </lineage>
</organism>
<evidence type="ECO:0000313" key="11">
    <source>
        <dbReference type="RefSeq" id="XP_021805769.1"/>
    </source>
</evidence>
<dbReference type="PRINTS" id="PR00364">
    <property type="entry name" value="DISEASERSIST"/>
</dbReference>
<evidence type="ECO:0000256" key="5">
    <source>
        <dbReference type="SAM" id="Coils"/>
    </source>
</evidence>
<evidence type="ECO:0000256" key="2">
    <source>
        <dbReference type="ARBA" id="ARBA00022741"/>
    </source>
</evidence>
<evidence type="ECO:0000259" key="6">
    <source>
        <dbReference type="Pfam" id="PF00931"/>
    </source>
</evidence>
<name>A0A6P5RRT7_PRUAV</name>
<feature type="coiled-coil region" evidence="5">
    <location>
        <begin position="34"/>
        <end position="85"/>
    </location>
</feature>